<evidence type="ECO:0000256" key="2">
    <source>
        <dbReference type="ARBA" id="ARBA00022803"/>
    </source>
</evidence>
<organism evidence="4 5">
    <name type="scientific">Seiridium unicorne</name>
    <dbReference type="NCBI Taxonomy" id="138068"/>
    <lineage>
        <taxon>Eukaryota</taxon>
        <taxon>Fungi</taxon>
        <taxon>Dikarya</taxon>
        <taxon>Ascomycota</taxon>
        <taxon>Pezizomycotina</taxon>
        <taxon>Sordariomycetes</taxon>
        <taxon>Xylariomycetidae</taxon>
        <taxon>Amphisphaeriales</taxon>
        <taxon>Sporocadaceae</taxon>
        <taxon>Seiridium</taxon>
    </lineage>
</organism>
<protein>
    <submittedName>
        <fullName evidence="4">MalT-like TPR region domain-containing protein</fullName>
    </submittedName>
</protein>
<dbReference type="InterPro" id="IPR011990">
    <property type="entry name" value="TPR-like_helical_dom_sf"/>
</dbReference>
<dbReference type="SUPFAM" id="SSF48452">
    <property type="entry name" value="TPR-like"/>
    <property type="match status" value="2"/>
</dbReference>
<accession>A0ABR2UVD7</accession>
<keyword evidence="5" id="KW-1185">Reference proteome</keyword>
<evidence type="ECO:0000256" key="3">
    <source>
        <dbReference type="SAM" id="MobiDB-lite"/>
    </source>
</evidence>
<feature type="region of interest" description="Disordered" evidence="3">
    <location>
        <begin position="570"/>
        <end position="619"/>
    </location>
</feature>
<keyword evidence="1" id="KW-0677">Repeat</keyword>
<dbReference type="EMBL" id="JARVKF010000385">
    <property type="protein sequence ID" value="KAK9418356.1"/>
    <property type="molecule type" value="Genomic_DNA"/>
</dbReference>
<reference evidence="4 5" key="1">
    <citation type="journal article" date="2024" name="J. Plant Pathol.">
        <title>Sequence and assembly of the genome of Seiridium unicorne, isolate CBS 538.82, causal agent of cypress canker disease.</title>
        <authorList>
            <person name="Scali E."/>
            <person name="Rocca G.D."/>
            <person name="Danti R."/>
            <person name="Garbelotto M."/>
            <person name="Barberini S."/>
            <person name="Baroncelli R."/>
            <person name="Emiliani G."/>
        </authorList>
    </citation>
    <scope>NUCLEOTIDE SEQUENCE [LARGE SCALE GENOMIC DNA]</scope>
    <source>
        <strain evidence="4 5">BM-138-508</strain>
    </source>
</reference>
<evidence type="ECO:0000256" key="1">
    <source>
        <dbReference type="ARBA" id="ARBA00022737"/>
    </source>
</evidence>
<proteinExistence type="predicted"/>
<dbReference type="PANTHER" id="PTHR45641:SF19">
    <property type="entry name" value="NEPHROCYSTIN-3"/>
    <property type="match status" value="1"/>
</dbReference>
<dbReference type="PANTHER" id="PTHR45641">
    <property type="entry name" value="TETRATRICOPEPTIDE REPEAT PROTEIN (AFU_ORTHOLOGUE AFUA_6G03870)"/>
    <property type="match status" value="1"/>
</dbReference>
<dbReference type="Proteomes" id="UP001408356">
    <property type="component" value="Unassembled WGS sequence"/>
</dbReference>
<evidence type="ECO:0000313" key="5">
    <source>
        <dbReference type="Proteomes" id="UP001408356"/>
    </source>
</evidence>
<keyword evidence="2" id="KW-0802">TPR repeat</keyword>
<gene>
    <name evidence="4" type="ORF">SUNI508_08083</name>
</gene>
<name>A0ABR2UVD7_9PEZI</name>
<sequence length="1177" mass="133203">MKLFQVVHRPETSSPSFNITIVHPFSAGGYGKRYFKDAFKEFRKRLALNPGIAANANIYVFSFNGKDLMNGRVSVDTISMKLIKHLEGQWSTIPENVFGLRKHEFNEGETIPTDISAKEPDEIESSEKRTQPSWLFISHSLGSWVVKKAISQNSHPSVSFFNTWGTVFLDGLTSSSAEMYQHYLKTLYRSCFATGVLISRDGRKKHGELGKSLKRIDEEYDMYIESRYVCEQRNQDHKSEKIKLHEYMVWLPEDPSKNTNQVGPTYHSKVSINIYNMQLPQDADPTSIHERGARTIMPSRLTRNHSVAEDQARLTALTKLSLEDEVASWVSKPPTETPRESVSKIRAASPEMIGKTDVSVEKPFNDSFGTTQLERASIGSAPNIGLQPLQTSIQSYQDLCTNTGRIINMGMSFLESGDLSNAETAFLRAQKVLGASDVLRNTDLQQVRRYVDRCEVEIRAQLAAIKLLKGHYQEAYAVFQELLACMPENEFGNRDRAGIQRWMGVTRLQQGDYESAIKEFRSLLNRETGFSGEEVQIHGDLALASACLGDYGEATSEIREAHRCLDQLKEDVMRPSNNSEAETESIHMEESEESGTHDSSRLRNHDSPKSEPVITQNSKEKVQASKLKVELGAKRDVLYFTQARINLMWGLFRPALKDSERALGGMKKRWGPRHLKTLECASHNALLLALNADVRKAETACTAALRTMTTELGTLHPLTLETMEHLVRIYEIQSRFLEAADTARSLTQVERSILTDTRLQTLRSRCLYAEIQLKIGNFIAAKAELKAAIKTARTEFRRDDHPDILRCESVLALAYHHCAESQQAEELALRTLPRQRAIYDPRRSQKGFLRQESQSVIKTLLESFTHAIKTDANDSSIHPALLQTLRTISLILLQKNEEDAVAMAKGLLEAMWDRNQKALKHRNEYKDPPVDALDFRYHLAQAIRWQGEVHDSEELLEKAAKHLRGVYQGRSDKLGIKHPATLCAKLELITTNCALGRWEDLDDSTQASGIHDVDTSMDHNDQDKLEIDVKSFRPLGQDTWDLVTHHSLDIFRLHEAQLGENHPDTLRSLLWLLTIQVFLGDQHAMEQGLETALKRIRSEAVREQRLVESLNLEYKIALIVEEFDKPRALEILEEIQLAIQHHTVSCASSMTQSLATLGSNVVEKKARFGADLSKPEV</sequence>
<comment type="caution">
    <text evidence="4">The sequence shown here is derived from an EMBL/GenBank/DDBJ whole genome shotgun (WGS) entry which is preliminary data.</text>
</comment>
<feature type="compositionally biased region" description="Basic and acidic residues" evidence="3">
    <location>
        <begin position="584"/>
        <end position="609"/>
    </location>
</feature>
<evidence type="ECO:0000313" key="4">
    <source>
        <dbReference type="EMBL" id="KAK9418356.1"/>
    </source>
</evidence>
<dbReference type="Gene3D" id="1.25.40.10">
    <property type="entry name" value="Tetratricopeptide repeat domain"/>
    <property type="match status" value="3"/>
</dbReference>